<reference evidence="3" key="1">
    <citation type="journal article" date="2021" name="Curr. Microbiol.">
        <title>Complete genome of nocamycin-producing strain Saccharothrix syringae NRRL B-16468 reveals the biosynthetic potential for secondary metabolites.</title>
        <authorList>
            <person name="Mo X."/>
            <person name="Yang S."/>
        </authorList>
    </citation>
    <scope>NUCLEOTIDE SEQUENCE [LARGE SCALE GENOMIC DNA]</scope>
    <source>
        <strain evidence="3">ATCC 51364 / DSM 43886 / JCM 6844 / KCTC 9398 / NBRC 14523 / NRRL B-16468 / INA 2240</strain>
    </source>
</reference>
<feature type="compositionally biased region" description="Polar residues" evidence="1">
    <location>
        <begin position="43"/>
        <end position="53"/>
    </location>
</feature>
<name>A0A5Q0H2L4_SACSY</name>
<evidence type="ECO:0000256" key="1">
    <source>
        <dbReference type="SAM" id="MobiDB-lite"/>
    </source>
</evidence>
<proteinExistence type="predicted"/>
<dbReference type="Proteomes" id="UP000325787">
    <property type="component" value="Chromosome"/>
</dbReference>
<dbReference type="AlphaFoldDB" id="A0A5Q0H2L4"/>
<evidence type="ECO:0000313" key="2">
    <source>
        <dbReference type="EMBL" id="QFZ20497.1"/>
    </source>
</evidence>
<feature type="region of interest" description="Disordered" evidence="1">
    <location>
        <begin position="28"/>
        <end position="59"/>
    </location>
</feature>
<dbReference type="EMBL" id="CP034550">
    <property type="protein sequence ID" value="QFZ20497.1"/>
    <property type="molecule type" value="Genomic_DNA"/>
</dbReference>
<accession>A0A5Q0H2L4</accession>
<gene>
    <name evidence="2" type="ORF">EKG83_26565</name>
</gene>
<organism evidence="2 3">
    <name type="scientific">Saccharothrix syringae</name>
    <name type="common">Nocardiopsis syringae</name>
    <dbReference type="NCBI Taxonomy" id="103733"/>
    <lineage>
        <taxon>Bacteria</taxon>
        <taxon>Bacillati</taxon>
        <taxon>Actinomycetota</taxon>
        <taxon>Actinomycetes</taxon>
        <taxon>Pseudonocardiales</taxon>
        <taxon>Pseudonocardiaceae</taxon>
        <taxon>Saccharothrix</taxon>
    </lineage>
</organism>
<feature type="region of interest" description="Disordered" evidence="1">
    <location>
        <begin position="1"/>
        <end position="20"/>
    </location>
</feature>
<evidence type="ECO:0000313" key="3">
    <source>
        <dbReference type="Proteomes" id="UP000325787"/>
    </source>
</evidence>
<sequence>MTARRPCPLAPGPLEDYAARFDEPPVHSSAAKRMASRRCVASADSTTTVTRAGSTRRPR</sequence>
<protein>
    <submittedName>
        <fullName evidence="2">Uncharacterized protein</fullName>
    </submittedName>
</protein>
<keyword evidence="3" id="KW-1185">Reference proteome</keyword>
<dbReference type="KEGG" id="ssyi:EKG83_26565"/>